<name>A0A0M0JUW9_9EUKA</name>
<reference evidence="2" key="1">
    <citation type="journal article" date="2015" name="PLoS Genet.">
        <title>Genome Sequence and Transcriptome Analyses of Chrysochromulina tobin: Metabolic Tools for Enhanced Algal Fitness in the Prominent Order Prymnesiales (Haptophyceae).</title>
        <authorList>
            <person name="Hovde B.T."/>
            <person name="Deodato C.R."/>
            <person name="Hunsperger H.M."/>
            <person name="Ryken S.A."/>
            <person name="Yost W."/>
            <person name="Jha R.K."/>
            <person name="Patterson J."/>
            <person name="Monnat R.J. Jr."/>
            <person name="Barlow S.B."/>
            <person name="Starkenburg S.R."/>
            <person name="Cattolico R.A."/>
        </authorList>
    </citation>
    <scope>NUCLEOTIDE SEQUENCE</scope>
    <source>
        <strain evidence="2">CCMP291</strain>
    </source>
</reference>
<gene>
    <name evidence="1" type="ORF">Ctob_009794</name>
</gene>
<protein>
    <submittedName>
        <fullName evidence="1">Uncharacterized protein</fullName>
    </submittedName>
</protein>
<evidence type="ECO:0000313" key="2">
    <source>
        <dbReference type="Proteomes" id="UP000037460"/>
    </source>
</evidence>
<feature type="non-terminal residue" evidence="1">
    <location>
        <position position="475"/>
    </location>
</feature>
<dbReference type="OrthoDB" id="566763at2759"/>
<dbReference type="Proteomes" id="UP000037460">
    <property type="component" value="Unassembled WGS sequence"/>
</dbReference>
<keyword evidence="2" id="KW-1185">Reference proteome</keyword>
<evidence type="ECO:0000313" key="1">
    <source>
        <dbReference type="EMBL" id="KOO30340.1"/>
    </source>
</evidence>
<organism evidence="1 2">
    <name type="scientific">Chrysochromulina tobinii</name>
    <dbReference type="NCBI Taxonomy" id="1460289"/>
    <lineage>
        <taxon>Eukaryota</taxon>
        <taxon>Haptista</taxon>
        <taxon>Haptophyta</taxon>
        <taxon>Prymnesiophyceae</taxon>
        <taxon>Prymnesiales</taxon>
        <taxon>Chrysochromulinaceae</taxon>
        <taxon>Chrysochromulina</taxon>
    </lineage>
</organism>
<accession>A0A0M0JUW9</accession>
<dbReference type="EMBL" id="JWZX01002245">
    <property type="protein sequence ID" value="KOO30340.1"/>
    <property type="molecule type" value="Genomic_DNA"/>
</dbReference>
<proteinExistence type="predicted"/>
<sequence length="475" mass="49440">MTESHLSYRNGVVDVPAGTVLQLRNFTGTPPLQVSDQGDQLLAYVGNWTNPTFLCGIDNTAAGWFVPMINQCLDTCNFASDGSCDDGGPGFDFVSCALGTDCTDCGSRTQALPPADRSVLPAALVDGYSEVAFGHHDNIAYRGANAGTIGQLRAAITSSSNWAASNSVGNVASTAFATYNLAGECFFSHPGCTDNQAFNYNPTANQLTGCIPRVLGCTDSRAINYDASYNTAGPPPCIFQGCRNSRATNYNPIATIDDGSCPSYPGCTDPAAANYNANYNVQLPGSCSYGGCVTVGDPNYDARNTFAIPGRCANSGRRLEEDAPGRRLQQGPGCLDPTAITYSSSATSHNQAACSYVVKGCTNPTAYNFFALATPDNVDASSSCIARVSGCMSPTALNYMSSANVASTVLAPTPTSQGYACVSVINGCTDPTSTSYNSRANTHVQSACSYAIPGCTVPIARNYNASATVSVDSMC</sequence>
<dbReference type="AlphaFoldDB" id="A0A0M0JUW9"/>
<comment type="caution">
    <text evidence="1">The sequence shown here is derived from an EMBL/GenBank/DDBJ whole genome shotgun (WGS) entry which is preliminary data.</text>
</comment>